<dbReference type="EMBL" id="CAKAEH010001313">
    <property type="protein sequence ID" value="CAG9534482.1"/>
    <property type="molecule type" value="Genomic_DNA"/>
</dbReference>
<evidence type="ECO:0000259" key="1">
    <source>
        <dbReference type="Pfam" id="PF07707"/>
    </source>
</evidence>
<keyword evidence="3" id="KW-1185">Reference proteome</keyword>
<dbReference type="Proteomes" id="UP000746747">
    <property type="component" value="Unassembled WGS sequence"/>
</dbReference>
<dbReference type="OrthoDB" id="5844508at2759"/>
<evidence type="ECO:0000313" key="3">
    <source>
        <dbReference type="Proteomes" id="UP000746747"/>
    </source>
</evidence>
<accession>A0A8J2PZZ2</accession>
<proteinExistence type="predicted"/>
<dbReference type="Gene3D" id="1.25.40.420">
    <property type="match status" value="1"/>
</dbReference>
<evidence type="ECO:0000313" key="2">
    <source>
        <dbReference type="EMBL" id="CAG9534482.1"/>
    </source>
</evidence>
<name>A0A8J2PZZ2_9BILA</name>
<sequence>MDYFHQHLIPCSSSKRNENTDKKIALITLQAKYYVGLQQFAKYSLKIRKLWEIGHLPKYINLLAYDGDAVKILVRYIQNEEQKNIILSFYTLADLLDLSRSLLMLRLLKQLEQILVEIASQKTDFLIQALIIIGSDRLIFGGITSRQKIEKIAAMKFQDVVQHKFFGCIPPIVFANIIARCDLNVSNEIDVVDAGIVWIWQQKRPLINSALVFSRIRSAFLSQGDRKTIQKLLKTLPNGKKMIPFIMTTLSSTFSRRCCVIKDHIDKRMIRCGVPNLIDDVTIDLHKLPLLAEYAVFYKLNII</sequence>
<comment type="caution">
    <text evidence="2">The sequence shown here is derived from an EMBL/GenBank/DDBJ whole genome shotgun (WGS) entry which is preliminary data.</text>
</comment>
<dbReference type="AlphaFoldDB" id="A0A8J2PZZ2"/>
<organism evidence="2 3">
    <name type="scientific">Cercopithifilaria johnstoni</name>
    <dbReference type="NCBI Taxonomy" id="2874296"/>
    <lineage>
        <taxon>Eukaryota</taxon>
        <taxon>Metazoa</taxon>
        <taxon>Ecdysozoa</taxon>
        <taxon>Nematoda</taxon>
        <taxon>Chromadorea</taxon>
        <taxon>Rhabditida</taxon>
        <taxon>Spirurina</taxon>
        <taxon>Spiruromorpha</taxon>
        <taxon>Filarioidea</taxon>
        <taxon>Onchocercidae</taxon>
        <taxon>Cercopithifilaria</taxon>
    </lineage>
</organism>
<dbReference type="Pfam" id="PF07707">
    <property type="entry name" value="BACK"/>
    <property type="match status" value="1"/>
</dbReference>
<dbReference type="InterPro" id="IPR011705">
    <property type="entry name" value="BACK"/>
</dbReference>
<feature type="domain" description="BACK" evidence="1">
    <location>
        <begin position="147"/>
        <end position="223"/>
    </location>
</feature>
<protein>
    <recommendedName>
        <fullName evidence="1">BACK domain-containing protein</fullName>
    </recommendedName>
</protein>
<gene>
    <name evidence="2" type="ORF">CJOHNSTONI_LOCUS4614</name>
</gene>
<reference evidence="2" key="1">
    <citation type="submission" date="2021-09" db="EMBL/GenBank/DDBJ databases">
        <authorList>
            <consortium name="Pathogen Informatics"/>
        </authorList>
    </citation>
    <scope>NUCLEOTIDE SEQUENCE</scope>
</reference>